<dbReference type="Gene3D" id="3.40.50.1820">
    <property type="entry name" value="alpha/beta hydrolase"/>
    <property type="match status" value="1"/>
</dbReference>
<feature type="domain" description="Serine aminopeptidase S33" evidence="2">
    <location>
        <begin position="69"/>
        <end position="267"/>
    </location>
</feature>
<keyword evidence="3" id="KW-0378">Hydrolase</keyword>
<gene>
    <name evidence="3" type="ORF">CX676_07700</name>
</gene>
<feature type="region of interest" description="Disordered" evidence="1">
    <location>
        <begin position="356"/>
        <end position="381"/>
    </location>
</feature>
<evidence type="ECO:0000313" key="3">
    <source>
        <dbReference type="EMBL" id="AUH64056.1"/>
    </source>
</evidence>
<protein>
    <submittedName>
        <fullName evidence="3">Alpha/beta hydrolase</fullName>
    </submittedName>
</protein>
<reference evidence="3 4" key="1">
    <citation type="journal article" date="2013" name="Antonie Van Leeuwenhoek">
        <title>Paracoccus zhejiangensis sp. nov., isolated from activated sludge in wastewater-treatment system.</title>
        <authorList>
            <person name="Wu Z.G."/>
            <person name="Zhang D.F."/>
            <person name="Liu Y.L."/>
            <person name="Wang F."/>
            <person name="Jiang X."/>
            <person name="Li C."/>
            <person name="Li S.P."/>
            <person name="Hong Q."/>
            <person name="Li W.J."/>
        </authorList>
    </citation>
    <scope>NUCLEOTIDE SEQUENCE [LARGE SCALE GENOMIC DNA]</scope>
    <source>
        <strain evidence="3 4">J6</strain>
    </source>
</reference>
<dbReference type="EMBL" id="CP025430">
    <property type="protein sequence ID" value="AUH64056.1"/>
    <property type="molecule type" value="Genomic_DNA"/>
</dbReference>
<dbReference type="GO" id="GO:0016787">
    <property type="term" value="F:hydrolase activity"/>
    <property type="evidence" value="ECO:0007669"/>
    <property type="project" value="UniProtKB-KW"/>
</dbReference>
<evidence type="ECO:0000313" key="4">
    <source>
        <dbReference type="Proteomes" id="UP000234530"/>
    </source>
</evidence>
<name>A0A2H5EXM3_9RHOB</name>
<organism evidence="3 4">
    <name type="scientific">Paracoccus zhejiangensis</name>
    <dbReference type="NCBI Taxonomy" id="1077935"/>
    <lineage>
        <taxon>Bacteria</taxon>
        <taxon>Pseudomonadati</taxon>
        <taxon>Pseudomonadota</taxon>
        <taxon>Alphaproteobacteria</taxon>
        <taxon>Rhodobacterales</taxon>
        <taxon>Paracoccaceae</taxon>
        <taxon>Paracoccus</taxon>
    </lineage>
</organism>
<dbReference type="InterPro" id="IPR029058">
    <property type="entry name" value="AB_hydrolase_fold"/>
</dbReference>
<keyword evidence="4" id="KW-1185">Reference proteome</keyword>
<accession>A0A2H5EXM3</accession>
<dbReference type="AlphaFoldDB" id="A0A2H5EXM3"/>
<dbReference type="OrthoDB" id="5416147at2"/>
<proteinExistence type="predicted"/>
<dbReference type="KEGG" id="pzh:CX676_07700"/>
<dbReference type="SUPFAM" id="SSF53474">
    <property type="entry name" value="alpha/beta-Hydrolases"/>
    <property type="match status" value="1"/>
</dbReference>
<dbReference type="Proteomes" id="UP000234530">
    <property type="component" value="Chromosome"/>
</dbReference>
<dbReference type="InterPro" id="IPR022742">
    <property type="entry name" value="Hydrolase_4"/>
</dbReference>
<sequence length="399" mass="42480">MTKLILLLALVALALWLFGPREPVRLEPVAVDLPGDLDGWLTAREAGIRPDVAARLIWAGEPGMQTDLSIVYLHGFSASPRELSPVPERLAAEFGANLFITRLTGHGQDGAALAGASVADWWRDTAEAIAVGQRLGRRVVVIGTSTGATLAAEAARDPALGQGIDGVVLISGNFQLKARGVQLLTWPFARWWLPRVAGETRCFEPRSPDHAAAWTSCYPTVSVLPMAARVRHARGGDYAAAKQPALFIWAEADQVVDPAAAMRVAQGWGGPVTKAPMVPGPGDDPSRHVIAGDIVSPGMTGPVTGIIADWLRASLNCAGLAAQKKTGGTRPPDKSVRPRSRQIAILWVSAGPPGPVPSLPESIGRRPARRRCGRPMFSSMKSRTSGRMFSRQLLPAKMP</sequence>
<evidence type="ECO:0000259" key="2">
    <source>
        <dbReference type="Pfam" id="PF12146"/>
    </source>
</evidence>
<dbReference type="Pfam" id="PF12146">
    <property type="entry name" value="Hydrolase_4"/>
    <property type="match status" value="1"/>
</dbReference>
<evidence type="ECO:0000256" key="1">
    <source>
        <dbReference type="SAM" id="MobiDB-lite"/>
    </source>
</evidence>